<accession>T1FX73</accession>
<dbReference type="InterPro" id="IPR001245">
    <property type="entry name" value="Ser-Thr/Tyr_kinase_cat_dom"/>
</dbReference>
<dbReference type="RefSeq" id="XP_009009276.1">
    <property type="nucleotide sequence ID" value="XM_009011028.1"/>
</dbReference>
<feature type="domain" description="Guanylate cyclase" evidence="13">
    <location>
        <begin position="288"/>
        <end position="418"/>
    </location>
</feature>
<dbReference type="EnsemblMetazoa" id="HelroT62909">
    <property type="protein sequence ID" value="HelroP62909"/>
    <property type="gene ID" value="HelroG62909"/>
</dbReference>
<dbReference type="InterPro" id="IPR050401">
    <property type="entry name" value="Cyclic_nucleotide_synthase"/>
</dbReference>
<dbReference type="eggNOG" id="KOG1023">
    <property type="taxonomic scope" value="Eukaryota"/>
</dbReference>
<evidence type="ECO:0000313" key="15">
    <source>
        <dbReference type="EnsemblMetazoa" id="HelroP62909"/>
    </source>
</evidence>
<dbReference type="GO" id="GO:0004672">
    <property type="term" value="F:protein kinase activity"/>
    <property type="evidence" value="ECO:0007669"/>
    <property type="project" value="InterPro"/>
</dbReference>
<dbReference type="SUPFAM" id="SSF55073">
    <property type="entry name" value="Nucleotide cyclase"/>
    <property type="match status" value="1"/>
</dbReference>
<reference evidence="16" key="1">
    <citation type="submission" date="2012-12" db="EMBL/GenBank/DDBJ databases">
        <authorList>
            <person name="Hellsten U."/>
            <person name="Grimwood J."/>
            <person name="Chapman J.A."/>
            <person name="Shapiro H."/>
            <person name="Aerts A."/>
            <person name="Otillar R.P."/>
            <person name="Terry A.Y."/>
            <person name="Boore J.L."/>
            <person name="Simakov O."/>
            <person name="Marletaz F."/>
            <person name="Cho S.-J."/>
            <person name="Edsinger-Gonzales E."/>
            <person name="Havlak P."/>
            <person name="Kuo D.-H."/>
            <person name="Larsson T."/>
            <person name="Lv J."/>
            <person name="Arendt D."/>
            <person name="Savage R."/>
            <person name="Osoegawa K."/>
            <person name="de Jong P."/>
            <person name="Lindberg D.R."/>
            <person name="Seaver E.C."/>
            <person name="Weisblat D.A."/>
            <person name="Putnam N.H."/>
            <person name="Grigoriev I.V."/>
            <person name="Rokhsar D.S."/>
        </authorList>
    </citation>
    <scope>NUCLEOTIDE SEQUENCE</scope>
</reference>
<dbReference type="GO" id="GO:0005886">
    <property type="term" value="C:plasma membrane"/>
    <property type="evidence" value="ECO:0000318"/>
    <property type="project" value="GO_Central"/>
</dbReference>
<proteinExistence type="inferred from homology"/>
<comment type="similarity">
    <text evidence="10">Belongs to the adenylyl cyclase class-4/guanylyl cyclase family.</text>
</comment>
<dbReference type="InterPro" id="IPR001054">
    <property type="entry name" value="A/G_cyclase"/>
</dbReference>
<dbReference type="GO" id="GO:0004383">
    <property type="term" value="F:guanylate cyclase activity"/>
    <property type="evidence" value="ECO:0000318"/>
    <property type="project" value="GO_Central"/>
</dbReference>
<keyword evidence="3" id="KW-0812">Transmembrane</keyword>
<evidence type="ECO:0000259" key="12">
    <source>
        <dbReference type="PROSITE" id="PS50011"/>
    </source>
</evidence>
<evidence type="ECO:0000256" key="7">
    <source>
        <dbReference type="ARBA" id="ARBA00023136"/>
    </source>
</evidence>
<evidence type="ECO:0000256" key="9">
    <source>
        <dbReference type="ARBA" id="ARBA00023293"/>
    </source>
</evidence>
<keyword evidence="7" id="KW-0472">Membrane</keyword>
<dbReference type="EMBL" id="KB095811">
    <property type="protein sequence ID" value="ESO12556.1"/>
    <property type="molecule type" value="Genomic_DNA"/>
</dbReference>
<dbReference type="FunFam" id="1.10.510.10:FF:001933">
    <property type="entry name" value="Guanylate cyclase"/>
    <property type="match status" value="1"/>
</dbReference>
<dbReference type="PROSITE" id="PS00452">
    <property type="entry name" value="GUANYLATE_CYCLASE_1"/>
    <property type="match status" value="1"/>
</dbReference>
<evidence type="ECO:0000256" key="8">
    <source>
        <dbReference type="ARBA" id="ARBA00023239"/>
    </source>
</evidence>
<evidence type="ECO:0000256" key="1">
    <source>
        <dbReference type="ARBA" id="ARBA00004479"/>
    </source>
</evidence>
<dbReference type="Gene3D" id="1.10.510.10">
    <property type="entry name" value="Transferase(Phosphotransferase) domain 1"/>
    <property type="match status" value="1"/>
</dbReference>
<dbReference type="PANTHER" id="PTHR11920:SF462">
    <property type="entry name" value="GUANYLATE CYCLASE"/>
    <property type="match status" value="1"/>
</dbReference>
<dbReference type="STRING" id="6412.T1FX73"/>
<keyword evidence="16" id="KW-1185">Reference proteome</keyword>
<organism evidence="15 16">
    <name type="scientific">Helobdella robusta</name>
    <name type="common">Californian leech</name>
    <dbReference type="NCBI Taxonomy" id="6412"/>
    <lineage>
        <taxon>Eukaryota</taxon>
        <taxon>Metazoa</taxon>
        <taxon>Spiralia</taxon>
        <taxon>Lophotrochozoa</taxon>
        <taxon>Annelida</taxon>
        <taxon>Clitellata</taxon>
        <taxon>Hirudinea</taxon>
        <taxon>Rhynchobdellida</taxon>
        <taxon>Glossiphoniidae</taxon>
        <taxon>Helobdella</taxon>
    </lineage>
</organism>
<comment type="subcellular location">
    <subcellularLocation>
        <location evidence="1">Membrane</location>
        <topology evidence="1">Single-pass type I membrane protein</topology>
    </subcellularLocation>
</comment>
<evidence type="ECO:0000256" key="2">
    <source>
        <dbReference type="ARBA" id="ARBA00012202"/>
    </source>
</evidence>
<name>T1FX73_HELRO</name>
<evidence type="ECO:0000256" key="4">
    <source>
        <dbReference type="ARBA" id="ARBA00022729"/>
    </source>
</evidence>
<dbReference type="OrthoDB" id="1890790at2759"/>
<keyword evidence="8 10" id="KW-0456">Lyase</keyword>
<dbReference type="SUPFAM" id="SSF56112">
    <property type="entry name" value="Protein kinase-like (PK-like)"/>
    <property type="match status" value="1"/>
</dbReference>
<keyword evidence="6" id="KW-1133">Transmembrane helix</keyword>
<dbReference type="GO" id="GO:0005524">
    <property type="term" value="F:ATP binding"/>
    <property type="evidence" value="ECO:0007669"/>
    <property type="project" value="InterPro"/>
</dbReference>
<dbReference type="KEGG" id="hro:HELRODRAFT_62909"/>
<dbReference type="GO" id="GO:0006182">
    <property type="term" value="P:cGMP biosynthetic process"/>
    <property type="evidence" value="ECO:0000318"/>
    <property type="project" value="GO_Central"/>
</dbReference>
<dbReference type="InterPro" id="IPR011009">
    <property type="entry name" value="Kinase-like_dom_sf"/>
</dbReference>
<keyword evidence="4" id="KW-0732">Signal</keyword>
<dbReference type="InterPro" id="IPR029787">
    <property type="entry name" value="Nucleotide_cyclase"/>
</dbReference>
<dbReference type="EMBL" id="AMQM01000193">
    <property type="status" value="NOT_ANNOTATED_CDS"/>
    <property type="molecule type" value="Genomic_DNA"/>
</dbReference>
<evidence type="ECO:0000256" key="10">
    <source>
        <dbReference type="RuleBase" id="RU000405"/>
    </source>
</evidence>
<dbReference type="GO" id="GO:0001653">
    <property type="term" value="F:peptide receptor activity"/>
    <property type="evidence" value="ECO:0000318"/>
    <property type="project" value="GO_Central"/>
</dbReference>
<protein>
    <recommendedName>
        <fullName evidence="2 11">Guanylate cyclase</fullName>
        <ecNumber evidence="2 11">4.6.1.2</ecNumber>
    </recommendedName>
</protein>
<dbReference type="InterPro" id="IPR011645">
    <property type="entry name" value="HNOB_dom_associated"/>
</dbReference>
<dbReference type="GeneID" id="20213421"/>
<dbReference type="AlphaFoldDB" id="T1FX73"/>
<comment type="catalytic activity">
    <reaction evidence="11">
        <text>GTP = 3',5'-cyclic GMP + diphosphate</text>
        <dbReference type="Rhea" id="RHEA:13665"/>
        <dbReference type="ChEBI" id="CHEBI:33019"/>
        <dbReference type="ChEBI" id="CHEBI:37565"/>
        <dbReference type="ChEBI" id="CHEBI:57746"/>
        <dbReference type="EC" id="4.6.1.2"/>
    </reaction>
</comment>
<keyword evidence="5" id="KW-0547">Nucleotide-binding</keyword>
<dbReference type="Proteomes" id="UP000015101">
    <property type="component" value="Unassembled WGS sequence"/>
</dbReference>
<dbReference type="GO" id="GO:0035556">
    <property type="term" value="P:intracellular signal transduction"/>
    <property type="evidence" value="ECO:0007669"/>
    <property type="project" value="InterPro"/>
</dbReference>
<evidence type="ECO:0000259" key="13">
    <source>
        <dbReference type="PROSITE" id="PS50125"/>
    </source>
</evidence>
<evidence type="ECO:0000256" key="11">
    <source>
        <dbReference type="RuleBase" id="RU003431"/>
    </source>
</evidence>
<evidence type="ECO:0000313" key="16">
    <source>
        <dbReference type="Proteomes" id="UP000015101"/>
    </source>
</evidence>
<dbReference type="PROSITE" id="PS50011">
    <property type="entry name" value="PROTEIN_KINASE_DOM"/>
    <property type="match status" value="1"/>
</dbReference>
<dbReference type="InterPro" id="IPR000719">
    <property type="entry name" value="Prot_kinase_dom"/>
</dbReference>
<dbReference type="InParanoid" id="T1FX73"/>
<dbReference type="EC" id="4.6.1.2" evidence="2 11"/>
<dbReference type="Gene3D" id="3.30.70.1230">
    <property type="entry name" value="Nucleotide cyclase"/>
    <property type="match status" value="1"/>
</dbReference>
<sequence>LQELRHENLNPFVGCFIDPFKPCLLFEFCTRSSLADVLFNADVNLDWEFKLSLMTDLIMGMRYLHSSAIGTHGNLNSHNCVIDTRWVLKITDFGVKTIYEFCKTKFPSADKKRLLWTAPEILRQDENFRHASQKGDVYSFAVIMQEILMRMPPYGMLDKEPEELLGKILKPPPLCRPAVPPGAAPPEYIQLMKQCWGEMAETRPSFEDIVGRFKSFTKGKKTNIVDAMFRKLEKYSNDLEETVRVRTLALEEERKKTESLLTQMLPASVAQSLLSGSPVDPESYEEVTVYFSDIVGFTTISAMSSPLQVVRLLNDLYTMFDSTIDDYDVYKVETIGDAYMACSGLPVRNGDRHAGEISTMALDLLSKCGQFVIWHMPDIPLRIRIGIHTGSCVAGVVGLRMPRFCLFGDTVNTASRMESTSTAFRIHVSWATQEKLVLLGGYEVVYRGEVELKGKGKHKTYWLVGKMGFNKPLPEPPAMTGLVNLVC</sequence>
<dbReference type="CTD" id="20213421"/>
<feature type="domain" description="Protein kinase" evidence="12">
    <location>
        <begin position="1"/>
        <end position="217"/>
    </location>
</feature>
<dbReference type="CDD" id="cd07302">
    <property type="entry name" value="CHD"/>
    <property type="match status" value="1"/>
</dbReference>
<dbReference type="HOGENOM" id="CLU_001072_11_2_1"/>
<evidence type="ECO:0000313" key="14">
    <source>
        <dbReference type="EMBL" id="ESO12556.1"/>
    </source>
</evidence>
<evidence type="ECO:0000256" key="6">
    <source>
        <dbReference type="ARBA" id="ARBA00022989"/>
    </source>
</evidence>
<evidence type="ECO:0000256" key="5">
    <source>
        <dbReference type="ARBA" id="ARBA00022741"/>
    </source>
</evidence>
<dbReference type="SMART" id="SM00044">
    <property type="entry name" value="CYCc"/>
    <property type="match status" value="1"/>
</dbReference>
<dbReference type="GO" id="GO:0007168">
    <property type="term" value="P:receptor guanylyl cyclase signaling pathway"/>
    <property type="evidence" value="ECO:0000318"/>
    <property type="project" value="GO_Central"/>
</dbReference>
<dbReference type="InterPro" id="IPR018297">
    <property type="entry name" value="A/G_cyclase_CS"/>
</dbReference>
<dbReference type="Pfam" id="PF07714">
    <property type="entry name" value="PK_Tyr_Ser-Thr"/>
    <property type="match status" value="1"/>
</dbReference>
<dbReference type="PANTHER" id="PTHR11920">
    <property type="entry name" value="GUANYLYL CYCLASE"/>
    <property type="match status" value="1"/>
</dbReference>
<reference evidence="15" key="3">
    <citation type="submission" date="2015-06" db="UniProtKB">
        <authorList>
            <consortium name="EnsemblMetazoa"/>
        </authorList>
    </citation>
    <scope>IDENTIFICATION</scope>
</reference>
<gene>
    <name evidence="15" type="primary">20213421</name>
    <name evidence="14" type="ORF">HELRODRAFT_62909</name>
</gene>
<dbReference type="OMA" id="CWAEYAD"/>
<dbReference type="Pfam" id="PF00211">
    <property type="entry name" value="Guanylate_cyc"/>
    <property type="match status" value="1"/>
</dbReference>
<reference evidence="14 16" key="2">
    <citation type="journal article" date="2013" name="Nature">
        <title>Insights into bilaterian evolution from three spiralian genomes.</title>
        <authorList>
            <person name="Simakov O."/>
            <person name="Marletaz F."/>
            <person name="Cho S.J."/>
            <person name="Edsinger-Gonzales E."/>
            <person name="Havlak P."/>
            <person name="Hellsten U."/>
            <person name="Kuo D.H."/>
            <person name="Larsson T."/>
            <person name="Lv J."/>
            <person name="Arendt D."/>
            <person name="Savage R."/>
            <person name="Osoegawa K."/>
            <person name="de Jong P."/>
            <person name="Grimwood J."/>
            <person name="Chapman J.A."/>
            <person name="Shapiro H."/>
            <person name="Aerts A."/>
            <person name="Otillar R.P."/>
            <person name="Terry A.Y."/>
            <person name="Boore J.L."/>
            <person name="Grigoriev I.V."/>
            <person name="Lindberg D.R."/>
            <person name="Seaver E.C."/>
            <person name="Weisblat D.A."/>
            <person name="Putnam N.H."/>
            <person name="Rokhsar D.S."/>
        </authorList>
    </citation>
    <scope>NUCLEOTIDE SEQUENCE</scope>
</reference>
<dbReference type="FunFam" id="3.30.70.1230:FF:000013">
    <property type="entry name" value="Guanylate cyclase"/>
    <property type="match status" value="1"/>
</dbReference>
<evidence type="ECO:0000256" key="3">
    <source>
        <dbReference type="ARBA" id="ARBA00022692"/>
    </source>
</evidence>
<keyword evidence="9 11" id="KW-0141">cGMP biosynthesis</keyword>
<dbReference type="PROSITE" id="PS50125">
    <property type="entry name" value="GUANYLATE_CYCLASE_2"/>
    <property type="match status" value="1"/>
</dbReference>
<dbReference type="Pfam" id="PF07701">
    <property type="entry name" value="HNOBA"/>
    <property type="match status" value="1"/>
</dbReference>